<dbReference type="AlphaFoldDB" id="A0A098LPK0"/>
<gene>
    <name evidence="2" type="ORF">JCM19538_1655</name>
</gene>
<dbReference type="EMBL" id="BBNY01000002">
    <property type="protein sequence ID" value="GAL88329.1"/>
    <property type="molecule type" value="Genomic_DNA"/>
</dbReference>
<name>A0A098LPK0_9FLAO</name>
<evidence type="ECO:0000256" key="1">
    <source>
        <dbReference type="SAM" id="MobiDB-lite"/>
    </source>
</evidence>
<protein>
    <submittedName>
        <fullName evidence="2">Uncharacterized protein</fullName>
    </submittedName>
</protein>
<dbReference type="Proteomes" id="UP000030184">
    <property type="component" value="Unassembled WGS sequence"/>
</dbReference>
<feature type="region of interest" description="Disordered" evidence="1">
    <location>
        <begin position="65"/>
        <end position="110"/>
    </location>
</feature>
<evidence type="ECO:0000313" key="3">
    <source>
        <dbReference type="Proteomes" id="UP000030184"/>
    </source>
</evidence>
<comment type="caution">
    <text evidence="2">The sequence shown here is derived from an EMBL/GenBank/DDBJ whole genome shotgun (WGS) entry which is preliminary data.</text>
</comment>
<organism evidence="2 3">
    <name type="scientific">Jejuia pallidilutea</name>
    <dbReference type="NCBI Taxonomy" id="504487"/>
    <lineage>
        <taxon>Bacteria</taxon>
        <taxon>Pseudomonadati</taxon>
        <taxon>Bacteroidota</taxon>
        <taxon>Flavobacteriia</taxon>
        <taxon>Flavobacteriales</taxon>
        <taxon>Flavobacteriaceae</taxon>
        <taxon>Jejuia</taxon>
    </lineage>
</organism>
<keyword evidence="3" id="KW-1185">Reference proteome</keyword>
<reference evidence="3" key="1">
    <citation type="journal article" date="2014" name="Genome Announc.">
        <title>Draft Genome Sequence of Marine Flavobacterium Jejuia pallidilutea Strain 11shimoA1 and Pigmentation Mutants.</title>
        <authorList>
            <person name="Takatani N."/>
            <person name="Nakanishi M."/>
            <person name="Meirelles P."/>
            <person name="Mino S."/>
            <person name="Suda W."/>
            <person name="Oshima K."/>
            <person name="Hattori M."/>
            <person name="Ohkuma M."/>
            <person name="Hosokawa M."/>
            <person name="Miyashita K."/>
            <person name="Thompson F.L."/>
            <person name="Niwa A."/>
            <person name="Sawabe T."/>
            <person name="Sawabe T."/>
        </authorList>
    </citation>
    <scope>NUCLEOTIDE SEQUENCE [LARGE SCALE GENOMIC DNA]</scope>
    <source>
        <strain evidence="3">JCM 19538</strain>
    </source>
</reference>
<accession>A0A098LPK0</accession>
<evidence type="ECO:0000313" key="2">
    <source>
        <dbReference type="EMBL" id="GAL88329.1"/>
    </source>
</evidence>
<proteinExistence type="predicted"/>
<sequence length="156" mass="18021">MLVLAGSFISAQEIKINDDVYEEKKGLIIKNGVDVTNILSDAEKSKILAAFEKKKLEIAKTNKAKEKLEKAEKQQKRAEKQQKKAEQKQKKAEKILKQKEKAQANHDKAIIKHENAIEKYEKLKNKGKLSPEDERKWLEKIEKLNTNISKTKKKLK</sequence>